<sequence length="310" mass="35126">MTKDNLPLHRKYRPNKLEDIVGNESLIESLSSVLEKEIPPSTYLFSGPSGCGKTTLARILAKEFGADPQRGIIEIDIGQAGGVADAQKIIENLRFKPFKGKCKVYILDEVHDSNSKFQTRLLKTLEEPNPGVYFILCTTDPQKLLKTVRGRCTKYQVRSLRSKELKTLLKKVLIEEEKLRGFPKEAINEIILASEGSPREALIILDSIIDIKDEEKLLESINDFNINKKELIELSRALLKGEKWKRVSEILRGLDEEPETIRHSVLNYMGSVLLKSANDRAYVIIGEFKEPFYNSKRSGVLEACYTVCNL</sequence>
<dbReference type="InterPro" id="IPR003593">
    <property type="entry name" value="AAA+_ATPase"/>
</dbReference>
<organism evidence="2">
    <name type="scientific">marine sediment metagenome</name>
    <dbReference type="NCBI Taxonomy" id="412755"/>
    <lineage>
        <taxon>unclassified sequences</taxon>
        <taxon>metagenomes</taxon>
        <taxon>ecological metagenomes</taxon>
    </lineage>
</organism>
<evidence type="ECO:0000259" key="1">
    <source>
        <dbReference type="SMART" id="SM00382"/>
    </source>
</evidence>
<dbReference type="InterPro" id="IPR050238">
    <property type="entry name" value="DNA_Rep/Repair_Clamp_Loader"/>
</dbReference>
<feature type="domain" description="AAA+ ATPase" evidence="1">
    <location>
        <begin position="39"/>
        <end position="215"/>
    </location>
</feature>
<dbReference type="SUPFAM" id="SSF52540">
    <property type="entry name" value="P-loop containing nucleoside triphosphate hydrolases"/>
    <property type="match status" value="1"/>
</dbReference>
<name>A0A0F9NBY9_9ZZZZ</name>
<dbReference type="PRINTS" id="PR00300">
    <property type="entry name" value="CLPPROTEASEA"/>
</dbReference>
<dbReference type="GO" id="GO:0005524">
    <property type="term" value="F:ATP binding"/>
    <property type="evidence" value="ECO:0007669"/>
    <property type="project" value="InterPro"/>
</dbReference>
<accession>A0A0F9NBY9</accession>
<dbReference type="SMART" id="SM00382">
    <property type="entry name" value="AAA"/>
    <property type="match status" value="1"/>
</dbReference>
<gene>
    <name evidence="2" type="ORF">LCGC14_1355450</name>
</gene>
<dbReference type="Pfam" id="PF13177">
    <property type="entry name" value="DNA_pol3_delta2"/>
    <property type="match status" value="1"/>
</dbReference>
<protein>
    <recommendedName>
        <fullName evidence="1">AAA+ ATPase domain-containing protein</fullName>
    </recommendedName>
</protein>
<dbReference type="Pfam" id="PF03215">
    <property type="entry name" value="Rad17"/>
    <property type="match status" value="1"/>
</dbReference>
<dbReference type="PANTHER" id="PTHR11669:SF0">
    <property type="entry name" value="PROTEIN STICHEL-LIKE 2"/>
    <property type="match status" value="1"/>
</dbReference>
<comment type="caution">
    <text evidence="2">The sequence shown here is derived from an EMBL/GenBank/DDBJ whole genome shotgun (WGS) entry which is preliminary data.</text>
</comment>
<reference evidence="2" key="1">
    <citation type="journal article" date="2015" name="Nature">
        <title>Complex archaea that bridge the gap between prokaryotes and eukaryotes.</title>
        <authorList>
            <person name="Spang A."/>
            <person name="Saw J.H."/>
            <person name="Jorgensen S.L."/>
            <person name="Zaremba-Niedzwiedzka K."/>
            <person name="Martijn J."/>
            <person name="Lind A.E."/>
            <person name="van Eijk R."/>
            <person name="Schleper C."/>
            <person name="Guy L."/>
            <person name="Ettema T.J."/>
        </authorList>
    </citation>
    <scope>NUCLEOTIDE SEQUENCE</scope>
</reference>
<evidence type="ECO:0000313" key="2">
    <source>
        <dbReference type="EMBL" id="KKM78887.1"/>
    </source>
</evidence>
<dbReference type="InterPro" id="IPR001270">
    <property type="entry name" value="ClpA/B"/>
</dbReference>
<dbReference type="InterPro" id="IPR027417">
    <property type="entry name" value="P-loop_NTPase"/>
</dbReference>
<dbReference type="GO" id="GO:0006261">
    <property type="term" value="P:DNA-templated DNA replication"/>
    <property type="evidence" value="ECO:0007669"/>
    <property type="project" value="TreeGrafter"/>
</dbReference>
<dbReference type="PANTHER" id="PTHR11669">
    <property type="entry name" value="REPLICATION FACTOR C / DNA POLYMERASE III GAMMA-TAU SUBUNIT"/>
    <property type="match status" value="1"/>
</dbReference>
<dbReference type="EMBL" id="LAZR01008418">
    <property type="protein sequence ID" value="KKM78887.1"/>
    <property type="molecule type" value="Genomic_DNA"/>
</dbReference>
<dbReference type="CDD" id="cd00009">
    <property type="entry name" value="AAA"/>
    <property type="match status" value="1"/>
</dbReference>
<dbReference type="Gene3D" id="3.40.50.300">
    <property type="entry name" value="P-loop containing nucleotide triphosphate hydrolases"/>
    <property type="match status" value="1"/>
</dbReference>
<proteinExistence type="predicted"/>
<dbReference type="AlphaFoldDB" id="A0A0F9NBY9"/>